<dbReference type="Proteomes" id="UP000828390">
    <property type="component" value="Unassembled WGS sequence"/>
</dbReference>
<reference evidence="1" key="2">
    <citation type="submission" date="2020-11" db="EMBL/GenBank/DDBJ databases">
        <authorList>
            <person name="McCartney M.A."/>
            <person name="Auch B."/>
            <person name="Kono T."/>
            <person name="Mallez S."/>
            <person name="Becker A."/>
            <person name="Gohl D.M."/>
            <person name="Silverstein K.A.T."/>
            <person name="Koren S."/>
            <person name="Bechman K.B."/>
            <person name="Herman A."/>
            <person name="Abrahante J.E."/>
            <person name="Garbe J."/>
        </authorList>
    </citation>
    <scope>NUCLEOTIDE SEQUENCE</scope>
    <source>
        <strain evidence="1">Duluth1</strain>
        <tissue evidence="1">Whole animal</tissue>
    </source>
</reference>
<reference evidence="1" key="1">
    <citation type="journal article" date="2019" name="bioRxiv">
        <title>The Genome of the Zebra Mussel, Dreissena polymorpha: A Resource for Invasive Species Research.</title>
        <authorList>
            <person name="McCartney M.A."/>
            <person name="Auch B."/>
            <person name="Kono T."/>
            <person name="Mallez S."/>
            <person name="Zhang Y."/>
            <person name="Obille A."/>
            <person name="Becker A."/>
            <person name="Abrahante J.E."/>
            <person name="Garbe J."/>
            <person name="Badalamenti J.P."/>
            <person name="Herman A."/>
            <person name="Mangelson H."/>
            <person name="Liachko I."/>
            <person name="Sullivan S."/>
            <person name="Sone E.D."/>
            <person name="Koren S."/>
            <person name="Silverstein K.A.T."/>
            <person name="Beckman K.B."/>
            <person name="Gohl D.M."/>
        </authorList>
    </citation>
    <scope>NUCLEOTIDE SEQUENCE</scope>
    <source>
        <strain evidence="1">Duluth1</strain>
        <tissue evidence="1">Whole animal</tissue>
    </source>
</reference>
<comment type="caution">
    <text evidence="1">The sequence shown here is derived from an EMBL/GenBank/DDBJ whole genome shotgun (WGS) entry which is preliminary data.</text>
</comment>
<name>A0A9D4LUX3_DREPO</name>
<dbReference type="EMBL" id="JAIWYP010000002">
    <property type="protein sequence ID" value="KAH3865507.1"/>
    <property type="molecule type" value="Genomic_DNA"/>
</dbReference>
<organism evidence="1 2">
    <name type="scientific">Dreissena polymorpha</name>
    <name type="common">Zebra mussel</name>
    <name type="synonym">Mytilus polymorpha</name>
    <dbReference type="NCBI Taxonomy" id="45954"/>
    <lineage>
        <taxon>Eukaryota</taxon>
        <taxon>Metazoa</taxon>
        <taxon>Spiralia</taxon>
        <taxon>Lophotrochozoa</taxon>
        <taxon>Mollusca</taxon>
        <taxon>Bivalvia</taxon>
        <taxon>Autobranchia</taxon>
        <taxon>Heteroconchia</taxon>
        <taxon>Euheterodonta</taxon>
        <taxon>Imparidentia</taxon>
        <taxon>Neoheterodontei</taxon>
        <taxon>Myida</taxon>
        <taxon>Dreissenoidea</taxon>
        <taxon>Dreissenidae</taxon>
        <taxon>Dreissena</taxon>
    </lineage>
</organism>
<dbReference type="AlphaFoldDB" id="A0A9D4LUX3"/>
<gene>
    <name evidence="1" type="ORF">DPMN_028546</name>
</gene>
<keyword evidence="2" id="KW-1185">Reference proteome</keyword>
<proteinExistence type="predicted"/>
<protein>
    <submittedName>
        <fullName evidence="1">Uncharacterized protein</fullName>
    </submittedName>
</protein>
<sequence>MKCHCDVIKARLRCTGPPFLHPISFQVIPRDTWFLHVTEFDITKRQLINIMVFHANDGSRPEIDEKLLFLPSDGKL</sequence>
<evidence type="ECO:0000313" key="1">
    <source>
        <dbReference type="EMBL" id="KAH3865507.1"/>
    </source>
</evidence>
<accession>A0A9D4LUX3</accession>
<evidence type="ECO:0000313" key="2">
    <source>
        <dbReference type="Proteomes" id="UP000828390"/>
    </source>
</evidence>